<comment type="similarity">
    <text evidence="2">Belongs to the zinc-containing alcohol dehydrogenase family. Quinone oxidoreductase subfamily.</text>
</comment>
<dbReference type="InterPro" id="IPR011032">
    <property type="entry name" value="GroES-like_sf"/>
</dbReference>
<name>A0A4R5QAT9_9PROT</name>
<evidence type="ECO:0000313" key="4">
    <source>
        <dbReference type="EMBL" id="TDH59678.1"/>
    </source>
</evidence>
<dbReference type="PANTHER" id="PTHR44154">
    <property type="entry name" value="QUINONE OXIDOREDUCTASE"/>
    <property type="match status" value="1"/>
</dbReference>
<dbReference type="NCBIfam" id="TIGR02817">
    <property type="entry name" value="adh_fam_1"/>
    <property type="match status" value="1"/>
</dbReference>
<dbReference type="Pfam" id="PF08240">
    <property type="entry name" value="ADH_N"/>
    <property type="match status" value="1"/>
</dbReference>
<dbReference type="CDD" id="cd08252">
    <property type="entry name" value="AL_MDR"/>
    <property type="match status" value="1"/>
</dbReference>
<sequence>MKAIGYAHSHPIDHPEALLDLDLPDPAAPQGRELLVEVRAVSVNPVDAKQRAAADPGGKPRVLGFDAAGVVRAVGPDCTLFRPGDAVAYAGVVNRPGSNAELQLVDERITGPKPASLSFAEAAALPLTTITAYEALFERLRVPRLARPVQASAPDGAAAVARGGDAVLILGGGGGVASIAIQLARQLTGLTVLATASRPETRDWCLSLGAHQVLDHAGDLPAQVKALGLRVPYVFGINRTDAHWGAICKLLAPFGLVCVIDATGGIDVQALRPKSAGLVFEGMFARALFQTPDMAEQHRLLAEVAGLVDAGRIRHTVTRHLGRIDAANLRQAHALVEAGTMRGKAVLEGF</sequence>
<proteinExistence type="inferred from homology"/>
<dbReference type="SUPFAM" id="SSF51735">
    <property type="entry name" value="NAD(P)-binding Rossmann-fold domains"/>
    <property type="match status" value="1"/>
</dbReference>
<keyword evidence="2" id="KW-0479">Metal-binding</keyword>
<keyword evidence="2" id="KW-0862">Zinc</keyword>
<protein>
    <recommendedName>
        <fullName evidence="2">Zinc-type alcohol dehydrogenase-like protein</fullName>
    </recommendedName>
</protein>
<evidence type="ECO:0000256" key="1">
    <source>
        <dbReference type="ARBA" id="ARBA00022857"/>
    </source>
</evidence>
<dbReference type="SUPFAM" id="SSF50129">
    <property type="entry name" value="GroES-like"/>
    <property type="match status" value="1"/>
</dbReference>
<dbReference type="AlphaFoldDB" id="A0A4R5QAT9"/>
<dbReference type="GO" id="GO:0008270">
    <property type="term" value="F:zinc ion binding"/>
    <property type="evidence" value="ECO:0007669"/>
    <property type="project" value="InterPro"/>
</dbReference>
<organism evidence="4 5">
    <name type="scientific">Dankookia rubra</name>
    <dbReference type="NCBI Taxonomy" id="1442381"/>
    <lineage>
        <taxon>Bacteria</taxon>
        <taxon>Pseudomonadati</taxon>
        <taxon>Pseudomonadota</taxon>
        <taxon>Alphaproteobacteria</taxon>
        <taxon>Acetobacterales</taxon>
        <taxon>Roseomonadaceae</taxon>
        <taxon>Dankookia</taxon>
    </lineage>
</organism>
<dbReference type="Gene3D" id="3.90.180.10">
    <property type="entry name" value="Medium-chain alcohol dehydrogenases, catalytic domain"/>
    <property type="match status" value="1"/>
</dbReference>
<dbReference type="InterPro" id="IPR013154">
    <property type="entry name" value="ADH-like_N"/>
</dbReference>
<keyword evidence="2" id="KW-0560">Oxidoreductase</keyword>
<evidence type="ECO:0000256" key="2">
    <source>
        <dbReference type="RuleBase" id="RU364000"/>
    </source>
</evidence>
<feature type="domain" description="Enoyl reductase (ER)" evidence="3">
    <location>
        <begin position="17"/>
        <end position="347"/>
    </location>
</feature>
<keyword evidence="1" id="KW-0521">NADP</keyword>
<accession>A0A4R5QAT9</accession>
<evidence type="ECO:0000259" key="3">
    <source>
        <dbReference type="SMART" id="SM00829"/>
    </source>
</evidence>
<gene>
    <name evidence="4" type="ORF">E2C06_25995</name>
</gene>
<dbReference type="OrthoDB" id="9785812at2"/>
<dbReference type="Pfam" id="PF13602">
    <property type="entry name" value="ADH_zinc_N_2"/>
    <property type="match status" value="1"/>
</dbReference>
<comment type="caution">
    <text evidence="4">The sequence shown here is derived from an EMBL/GenBank/DDBJ whole genome shotgun (WGS) entry which is preliminary data.</text>
</comment>
<dbReference type="InterPro" id="IPR020843">
    <property type="entry name" value="ER"/>
</dbReference>
<dbReference type="PANTHER" id="PTHR44154:SF1">
    <property type="entry name" value="QUINONE OXIDOREDUCTASE"/>
    <property type="match status" value="1"/>
</dbReference>
<dbReference type="Gene3D" id="3.40.50.720">
    <property type="entry name" value="NAD(P)-binding Rossmann-like Domain"/>
    <property type="match status" value="1"/>
</dbReference>
<dbReference type="GO" id="GO:0016491">
    <property type="term" value="F:oxidoreductase activity"/>
    <property type="evidence" value="ECO:0007669"/>
    <property type="project" value="UniProtKB-KW"/>
</dbReference>
<dbReference type="SMART" id="SM00829">
    <property type="entry name" value="PKS_ER"/>
    <property type="match status" value="1"/>
</dbReference>
<keyword evidence="5" id="KW-1185">Reference proteome</keyword>
<dbReference type="EMBL" id="SMSJ01000057">
    <property type="protein sequence ID" value="TDH59678.1"/>
    <property type="molecule type" value="Genomic_DNA"/>
</dbReference>
<dbReference type="InterPro" id="IPR036291">
    <property type="entry name" value="NAD(P)-bd_dom_sf"/>
</dbReference>
<dbReference type="Proteomes" id="UP000295096">
    <property type="component" value="Unassembled WGS sequence"/>
</dbReference>
<reference evidence="4 5" key="1">
    <citation type="journal article" date="2016" name="J. Microbiol.">
        <title>Dankookia rubra gen. nov., sp. nov., an alphaproteobacterium isolated from sediment of a shallow stream.</title>
        <authorList>
            <person name="Kim W.H."/>
            <person name="Kim D.H."/>
            <person name="Kang K."/>
            <person name="Ahn T.Y."/>
        </authorList>
    </citation>
    <scope>NUCLEOTIDE SEQUENCE [LARGE SCALE GENOMIC DNA]</scope>
    <source>
        <strain evidence="4 5">JCM30602</strain>
    </source>
</reference>
<dbReference type="InterPro" id="IPR014182">
    <property type="entry name" value="ADH_Zn_typ-1"/>
</dbReference>
<evidence type="ECO:0000313" key="5">
    <source>
        <dbReference type="Proteomes" id="UP000295096"/>
    </source>
</evidence>
<dbReference type="RefSeq" id="WP_133291498.1">
    <property type="nucleotide sequence ID" value="NZ_SMSJ01000057.1"/>
</dbReference>
<dbReference type="InterPro" id="IPR051603">
    <property type="entry name" value="Zinc-ADH_QOR/CCCR"/>
</dbReference>